<dbReference type="AlphaFoldDB" id="A0A8K0NLZ9"/>
<dbReference type="GO" id="GO:0005743">
    <property type="term" value="C:mitochondrial inner membrane"/>
    <property type="evidence" value="ECO:0007669"/>
    <property type="project" value="UniProtKB-SubCell"/>
</dbReference>
<dbReference type="GO" id="GO:0005759">
    <property type="term" value="C:mitochondrial matrix"/>
    <property type="evidence" value="ECO:0007669"/>
    <property type="project" value="UniProtKB-ARBA"/>
</dbReference>
<dbReference type="Proteomes" id="UP000812966">
    <property type="component" value="Unassembled WGS sequence"/>
</dbReference>
<dbReference type="PANTHER" id="PTHR21320">
    <property type="entry name" value="CYTOCHROME C OXIDASE ASSEMBLY PROTEIN COX11-RELATED"/>
    <property type="match status" value="1"/>
</dbReference>
<dbReference type="Gene3D" id="2.60.370.10">
    <property type="entry name" value="Ctag/Cox11"/>
    <property type="match status" value="1"/>
</dbReference>
<keyword evidence="8" id="KW-1185">Reference proteome</keyword>
<dbReference type="InterPro" id="IPR023471">
    <property type="entry name" value="CtaG/Cox11_dom_sf"/>
</dbReference>
<dbReference type="NCBIfam" id="NF003465">
    <property type="entry name" value="PRK05089.1"/>
    <property type="match status" value="1"/>
</dbReference>
<dbReference type="InterPro" id="IPR007533">
    <property type="entry name" value="Cyt_c_oxidase_assmbl_CtaG"/>
</dbReference>
<dbReference type="Pfam" id="PF04442">
    <property type="entry name" value="CtaG_Cox11"/>
    <property type="match status" value="1"/>
</dbReference>
<dbReference type="EMBL" id="JABELV010000110">
    <property type="protein sequence ID" value="KAG7530727.1"/>
    <property type="molecule type" value="Genomic_DNA"/>
</dbReference>
<evidence type="ECO:0000256" key="2">
    <source>
        <dbReference type="ARBA" id="ARBA00004243"/>
    </source>
</evidence>
<comment type="subcellular location">
    <subcellularLocation>
        <location evidence="2">Mitochondrion inner membrane</location>
        <topology evidence="2">Single-pass membrane protein</topology>
        <orientation evidence="2">Intermembrane side</orientation>
    </subcellularLocation>
</comment>
<dbReference type="PANTHER" id="PTHR21320:SF3">
    <property type="entry name" value="CYTOCHROME C OXIDASE ASSEMBLY PROTEIN COX11, MITOCHONDRIAL-RELATED"/>
    <property type="match status" value="1"/>
</dbReference>
<evidence type="ECO:0000256" key="5">
    <source>
        <dbReference type="ARBA" id="ARBA00023136"/>
    </source>
</evidence>
<gene>
    <name evidence="7" type="ORF">FFLO_04835</name>
</gene>
<evidence type="ECO:0000256" key="6">
    <source>
        <dbReference type="SAM" id="Phobius"/>
    </source>
</evidence>
<evidence type="ECO:0000313" key="7">
    <source>
        <dbReference type="EMBL" id="KAG7530727.1"/>
    </source>
</evidence>
<dbReference type="PIRSF" id="PIRSF005413">
    <property type="entry name" value="COX11"/>
    <property type="match status" value="1"/>
</dbReference>
<keyword evidence="3 6" id="KW-0812">Transmembrane</keyword>
<protein>
    <submittedName>
        <fullName evidence="7">Uncharacterized protein</fullName>
    </submittedName>
</protein>
<sequence length="227" mass="25767">MHERQRRMYQARGEKSKNAMYYGAGSLILAFGVTYASVPLYRAFCGATGFGGIPVTDSSKYTPDRLYPDDDADKRGRITVHFEATASDDLKWKFTPQQRFVKVLPGETALAFYTAENWGKEDVVGIATYNITPSRVSPYFAKVECFCFEQQKIRAGEQVDLPVFFFIDKDILDDPSAEQVDDMVLSYTFFKARRNEQGHLEPDAPLDVVEKSLGFEDYELATKEIRA</sequence>
<comment type="caution">
    <text evidence="7">The sequence shown here is derived from an EMBL/GenBank/DDBJ whole genome shotgun (WGS) entry which is preliminary data.</text>
</comment>
<evidence type="ECO:0000313" key="8">
    <source>
        <dbReference type="Proteomes" id="UP000812966"/>
    </source>
</evidence>
<keyword evidence="5 6" id="KW-0472">Membrane</keyword>
<accession>A0A8K0NLZ9</accession>
<comment type="function">
    <text evidence="1">Exerts its effect at some terminal stage of cytochrome c oxidase synthesis, probably by being involved in the insertion of the copper B into subunit I.</text>
</comment>
<dbReference type="GO" id="GO:0005507">
    <property type="term" value="F:copper ion binding"/>
    <property type="evidence" value="ECO:0007669"/>
    <property type="project" value="InterPro"/>
</dbReference>
<keyword evidence="4 6" id="KW-1133">Transmembrane helix</keyword>
<dbReference type="FunFam" id="2.60.370.10:FF:000001">
    <property type="entry name" value="COX11 cytochrome c oxidase assembly homolog"/>
    <property type="match status" value="1"/>
</dbReference>
<reference evidence="7" key="1">
    <citation type="submission" date="2020-04" db="EMBL/GenBank/DDBJ databases">
        <title>Analysis of mating type loci in Filobasidium floriforme.</title>
        <authorList>
            <person name="Nowrousian M."/>
        </authorList>
    </citation>
    <scope>NUCLEOTIDE SEQUENCE</scope>
    <source>
        <strain evidence="7">CBS 6242</strain>
    </source>
</reference>
<proteinExistence type="inferred from homology"/>
<dbReference type="HAMAP" id="MF_00155">
    <property type="entry name" value="CtaG"/>
    <property type="match status" value="1"/>
</dbReference>
<organism evidence="7 8">
    <name type="scientific">Filobasidium floriforme</name>
    <dbReference type="NCBI Taxonomy" id="5210"/>
    <lineage>
        <taxon>Eukaryota</taxon>
        <taxon>Fungi</taxon>
        <taxon>Dikarya</taxon>
        <taxon>Basidiomycota</taxon>
        <taxon>Agaricomycotina</taxon>
        <taxon>Tremellomycetes</taxon>
        <taxon>Filobasidiales</taxon>
        <taxon>Filobasidiaceae</taxon>
        <taxon>Filobasidium</taxon>
    </lineage>
</organism>
<evidence type="ECO:0000256" key="4">
    <source>
        <dbReference type="ARBA" id="ARBA00022989"/>
    </source>
</evidence>
<feature type="transmembrane region" description="Helical" evidence="6">
    <location>
        <begin position="21"/>
        <end position="41"/>
    </location>
</feature>
<evidence type="ECO:0000256" key="1">
    <source>
        <dbReference type="ARBA" id="ARBA00004007"/>
    </source>
</evidence>
<dbReference type="SUPFAM" id="SSF110111">
    <property type="entry name" value="Ctag/Cox11"/>
    <property type="match status" value="1"/>
</dbReference>
<evidence type="ECO:0000256" key="3">
    <source>
        <dbReference type="ARBA" id="ARBA00022692"/>
    </source>
</evidence>
<name>A0A8K0NLZ9_9TREE</name>
<dbReference type="OrthoDB" id="1704689at2759"/>